<feature type="chain" id="PRO_5042184105" evidence="1">
    <location>
        <begin position="21"/>
        <end position="76"/>
    </location>
</feature>
<evidence type="ECO:0000313" key="3">
    <source>
        <dbReference type="Proteomes" id="UP001218218"/>
    </source>
</evidence>
<name>A0AAD6ZL97_9AGAR</name>
<evidence type="ECO:0000256" key="1">
    <source>
        <dbReference type="SAM" id="SignalP"/>
    </source>
</evidence>
<protein>
    <submittedName>
        <fullName evidence="2">Uncharacterized protein</fullName>
    </submittedName>
</protein>
<accession>A0AAD6ZL97</accession>
<dbReference type="Proteomes" id="UP001218218">
    <property type="component" value="Unassembled WGS sequence"/>
</dbReference>
<sequence length="76" mass="8066">MQIKIVPLAFALAIATPATALTLEQRQTDARCCLPPGQLCERITISPPVRIQCCPPYACIGPSTTNVGKCTPVPSE</sequence>
<keyword evidence="3" id="KW-1185">Reference proteome</keyword>
<dbReference type="AlphaFoldDB" id="A0AAD6ZL97"/>
<gene>
    <name evidence="2" type="ORF">DFH08DRAFT_967658</name>
</gene>
<keyword evidence="1" id="KW-0732">Signal</keyword>
<comment type="caution">
    <text evidence="2">The sequence shown here is derived from an EMBL/GenBank/DDBJ whole genome shotgun (WGS) entry which is preliminary data.</text>
</comment>
<evidence type="ECO:0000313" key="2">
    <source>
        <dbReference type="EMBL" id="KAJ7327861.1"/>
    </source>
</evidence>
<feature type="signal peptide" evidence="1">
    <location>
        <begin position="1"/>
        <end position="20"/>
    </location>
</feature>
<dbReference type="EMBL" id="JARIHO010000040">
    <property type="protein sequence ID" value="KAJ7327861.1"/>
    <property type="molecule type" value="Genomic_DNA"/>
</dbReference>
<organism evidence="2 3">
    <name type="scientific">Mycena albidolilacea</name>
    <dbReference type="NCBI Taxonomy" id="1033008"/>
    <lineage>
        <taxon>Eukaryota</taxon>
        <taxon>Fungi</taxon>
        <taxon>Dikarya</taxon>
        <taxon>Basidiomycota</taxon>
        <taxon>Agaricomycotina</taxon>
        <taxon>Agaricomycetes</taxon>
        <taxon>Agaricomycetidae</taxon>
        <taxon>Agaricales</taxon>
        <taxon>Marasmiineae</taxon>
        <taxon>Mycenaceae</taxon>
        <taxon>Mycena</taxon>
    </lineage>
</organism>
<reference evidence="2" key="1">
    <citation type="submission" date="2023-03" db="EMBL/GenBank/DDBJ databases">
        <title>Massive genome expansion in bonnet fungi (Mycena s.s.) driven by repeated elements and novel gene families across ecological guilds.</title>
        <authorList>
            <consortium name="Lawrence Berkeley National Laboratory"/>
            <person name="Harder C.B."/>
            <person name="Miyauchi S."/>
            <person name="Viragh M."/>
            <person name="Kuo A."/>
            <person name="Thoen E."/>
            <person name="Andreopoulos B."/>
            <person name="Lu D."/>
            <person name="Skrede I."/>
            <person name="Drula E."/>
            <person name="Henrissat B."/>
            <person name="Morin E."/>
            <person name="Kohler A."/>
            <person name="Barry K."/>
            <person name="LaButti K."/>
            <person name="Morin E."/>
            <person name="Salamov A."/>
            <person name="Lipzen A."/>
            <person name="Mereny Z."/>
            <person name="Hegedus B."/>
            <person name="Baldrian P."/>
            <person name="Stursova M."/>
            <person name="Weitz H."/>
            <person name="Taylor A."/>
            <person name="Grigoriev I.V."/>
            <person name="Nagy L.G."/>
            <person name="Martin F."/>
            <person name="Kauserud H."/>
        </authorList>
    </citation>
    <scope>NUCLEOTIDE SEQUENCE</scope>
    <source>
        <strain evidence="2">CBHHK002</strain>
    </source>
</reference>
<proteinExistence type="predicted"/>